<organism evidence="2 3">
    <name type="scientific">Armillaria tabescens</name>
    <name type="common">Ringless honey mushroom</name>
    <name type="synonym">Agaricus tabescens</name>
    <dbReference type="NCBI Taxonomy" id="1929756"/>
    <lineage>
        <taxon>Eukaryota</taxon>
        <taxon>Fungi</taxon>
        <taxon>Dikarya</taxon>
        <taxon>Basidiomycota</taxon>
        <taxon>Agaricomycotina</taxon>
        <taxon>Agaricomycetes</taxon>
        <taxon>Agaricomycetidae</taxon>
        <taxon>Agaricales</taxon>
        <taxon>Marasmiineae</taxon>
        <taxon>Physalacriaceae</taxon>
        <taxon>Desarmillaria</taxon>
    </lineage>
</organism>
<evidence type="ECO:0000313" key="3">
    <source>
        <dbReference type="Proteomes" id="UP001175211"/>
    </source>
</evidence>
<accession>A0AA39K0R4</accession>
<dbReference type="Pfam" id="PF12937">
    <property type="entry name" value="F-box-like"/>
    <property type="match status" value="1"/>
</dbReference>
<dbReference type="AlphaFoldDB" id="A0AA39K0R4"/>
<dbReference type="EMBL" id="JAUEPS010000033">
    <property type="protein sequence ID" value="KAK0451320.1"/>
    <property type="molecule type" value="Genomic_DNA"/>
</dbReference>
<dbReference type="RefSeq" id="XP_060327657.1">
    <property type="nucleotide sequence ID" value="XM_060483179.1"/>
</dbReference>
<sequence length="135" mass="15371">MESFEWSTPARRSGNWELSLIPSEIYLEIFSYFEPSDEITETQCRAIFSSLVFVCRYFCSVALPRLYRSVEFRGRKRQNAKEDPVSSLKFCLEINKGSSWACDLASSVKDCTFEDWIPETPSICGVSPSLLQGNG</sequence>
<feature type="domain" description="F-box" evidence="1">
    <location>
        <begin position="19"/>
        <end position="72"/>
    </location>
</feature>
<evidence type="ECO:0000259" key="1">
    <source>
        <dbReference type="Pfam" id="PF12937"/>
    </source>
</evidence>
<proteinExistence type="predicted"/>
<name>A0AA39K0R4_ARMTA</name>
<dbReference type="Proteomes" id="UP001175211">
    <property type="component" value="Unassembled WGS sequence"/>
</dbReference>
<dbReference type="InterPro" id="IPR001810">
    <property type="entry name" value="F-box_dom"/>
</dbReference>
<reference evidence="2" key="1">
    <citation type="submission" date="2023-06" db="EMBL/GenBank/DDBJ databases">
        <authorList>
            <consortium name="Lawrence Berkeley National Laboratory"/>
            <person name="Ahrendt S."/>
            <person name="Sahu N."/>
            <person name="Indic B."/>
            <person name="Wong-Bajracharya J."/>
            <person name="Merenyi Z."/>
            <person name="Ke H.-M."/>
            <person name="Monk M."/>
            <person name="Kocsube S."/>
            <person name="Drula E."/>
            <person name="Lipzen A."/>
            <person name="Balint B."/>
            <person name="Henrissat B."/>
            <person name="Andreopoulos B."/>
            <person name="Martin F.M."/>
            <person name="Harder C.B."/>
            <person name="Rigling D."/>
            <person name="Ford K.L."/>
            <person name="Foster G.D."/>
            <person name="Pangilinan J."/>
            <person name="Papanicolaou A."/>
            <person name="Barry K."/>
            <person name="LaButti K."/>
            <person name="Viragh M."/>
            <person name="Koriabine M."/>
            <person name="Yan M."/>
            <person name="Riley R."/>
            <person name="Champramary S."/>
            <person name="Plett K.L."/>
            <person name="Tsai I.J."/>
            <person name="Slot J."/>
            <person name="Sipos G."/>
            <person name="Plett J."/>
            <person name="Nagy L.G."/>
            <person name="Grigoriev I.V."/>
        </authorList>
    </citation>
    <scope>NUCLEOTIDE SEQUENCE</scope>
    <source>
        <strain evidence="2">CCBAS 213</strain>
    </source>
</reference>
<keyword evidence="3" id="KW-1185">Reference proteome</keyword>
<comment type="caution">
    <text evidence="2">The sequence shown here is derived from an EMBL/GenBank/DDBJ whole genome shotgun (WGS) entry which is preliminary data.</text>
</comment>
<gene>
    <name evidence="2" type="ORF">EV420DRAFT_711966</name>
</gene>
<protein>
    <recommendedName>
        <fullName evidence="1">F-box domain-containing protein</fullName>
    </recommendedName>
</protein>
<evidence type="ECO:0000313" key="2">
    <source>
        <dbReference type="EMBL" id="KAK0451320.1"/>
    </source>
</evidence>
<dbReference type="GeneID" id="85366727"/>